<dbReference type="InterPro" id="IPR036179">
    <property type="entry name" value="Ig-like_dom_sf"/>
</dbReference>
<dbReference type="CDD" id="cd00096">
    <property type="entry name" value="Ig"/>
    <property type="match status" value="1"/>
</dbReference>
<accession>A0A8C8BP75</accession>
<dbReference type="InterPro" id="IPR013783">
    <property type="entry name" value="Ig-like_fold"/>
</dbReference>
<dbReference type="Gene3D" id="2.60.40.10">
    <property type="entry name" value="Immunoglobulins"/>
    <property type="match status" value="1"/>
</dbReference>
<dbReference type="SMART" id="SM00409">
    <property type="entry name" value="IG"/>
    <property type="match status" value="1"/>
</dbReference>
<organism evidence="3 4">
    <name type="scientific">Otus sunia</name>
    <name type="common">Oriental scops-owl</name>
    <dbReference type="NCBI Taxonomy" id="257818"/>
    <lineage>
        <taxon>Eukaryota</taxon>
        <taxon>Metazoa</taxon>
        <taxon>Chordata</taxon>
        <taxon>Craniata</taxon>
        <taxon>Vertebrata</taxon>
        <taxon>Euteleostomi</taxon>
        <taxon>Archelosauria</taxon>
        <taxon>Archosauria</taxon>
        <taxon>Dinosauria</taxon>
        <taxon>Saurischia</taxon>
        <taxon>Theropoda</taxon>
        <taxon>Coelurosauria</taxon>
        <taxon>Aves</taxon>
        <taxon>Neognathae</taxon>
        <taxon>Neoaves</taxon>
        <taxon>Telluraves</taxon>
        <taxon>Strigiformes</taxon>
        <taxon>Strigidae</taxon>
        <taxon>Otus</taxon>
    </lineage>
</organism>
<dbReference type="Proteomes" id="UP000694552">
    <property type="component" value="Unplaced"/>
</dbReference>
<keyword evidence="4" id="KW-1185">Reference proteome</keyword>
<dbReference type="GO" id="GO:0075512">
    <property type="term" value="P:clathrin-dependent endocytosis of virus by host cell"/>
    <property type="evidence" value="ECO:0007669"/>
    <property type="project" value="TreeGrafter"/>
</dbReference>
<feature type="domain" description="Ig-like" evidence="2">
    <location>
        <begin position="22"/>
        <end position="109"/>
    </location>
</feature>
<dbReference type="AlphaFoldDB" id="A0A8C8BP75"/>
<dbReference type="GO" id="GO:0005886">
    <property type="term" value="C:plasma membrane"/>
    <property type="evidence" value="ECO:0007669"/>
    <property type="project" value="TreeGrafter"/>
</dbReference>
<evidence type="ECO:0000313" key="4">
    <source>
        <dbReference type="Proteomes" id="UP000694552"/>
    </source>
</evidence>
<dbReference type="Pfam" id="PF13895">
    <property type="entry name" value="Ig_2"/>
    <property type="match status" value="1"/>
</dbReference>
<reference evidence="3" key="2">
    <citation type="submission" date="2025-09" db="UniProtKB">
        <authorList>
            <consortium name="Ensembl"/>
        </authorList>
    </citation>
    <scope>IDENTIFICATION</scope>
</reference>
<dbReference type="GO" id="GO:0046790">
    <property type="term" value="F:virion binding"/>
    <property type="evidence" value="ECO:0007669"/>
    <property type="project" value="TreeGrafter"/>
</dbReference>
<dbReference type="SUPFAM" id="SSF48726">
    <property type="entry name" value="Immunoglobulin"/>
    <property type="match status" value="1"/>
</dbReference>
<sequence>GVASRPFSPQFIHQPTCHPPNPTGGVVPCPQSCLGPSADVPEGATATVTCSAIPWVGEEANYTWYKNSRWLREGPAHSLVLPSVSSADTGSYRCRASGTRGSATSAPLSLHVLCECPLALWGQAPTMQPVRMAFLLFFLLLSLPCSSPGKRMPGFCRAAAAETPQNSDLEPTCSGLGEDSPAGRGGREGVEGV</sequence>
<dbReference type="InterPro" id="IPR003599">
    <property type="entry name" value="Ig_sub"/>
</dbReference>
<dbReference type="PANTHER" id="PTHR47243:SF1">
    <property type="entry name" value="SIALOADHESIN"/>
    <property type="match status" value="1"/>
</dbReference>
<dbReference type="Ensembl" id="ENSOSUT00000024052.1">
    <property type="protein sequence ID" value="ENSOSUP00000023345.1"/>
    <property type="gene ID" value="ENSOSUG00000015957.1"/>
</dbReference>
<name>A0A8C8BP75_9STRI</name>
<feature type="region of interest" description="Disordered" evidence="1">
    <location>
        <begin position="161"/>
        <end position="193"/>
    </location>
</feature>
<protein>
    <recommendedName>
        <fullName evidence="2">Ig-like domain-containing protein</fullName>
    </recommendedName>
</protein>
<proteinExistence type="predicted"/>
<dbReference type="GO" id="GO:0005769">
    <property type="term" value="C:early endosome"/>
    <property type="evidence" value="ECO:0007669"/>
    <property type="project" value="TreeGrafter"/>
</dbReference>
<dbReference type="PANTHER" id="PTHR47243">
    <property type="entry name" value="SIALOADHESIN"/>
    <property type="match status" value="1"/>
</dbReference>
<evidence type="ECO:0000259" key="2">
    <source>
        <dbReference type="PROSITE" id="PS50835"/>
    </source>
</evidence>
<evidence type="ECO:0000256" key="1">
    <source>
        <dbReference type="SAM" id="MobiDB-lite"/>
    </source>
</evidence>
<reference evidence="3" key="1">
    <citation type="submission" date="2025-08" db="UniProtKB">
        <authorList>
            <consortium name="Ensembl"/>
        </authorList>
    </citation>
    <scope>IDENTIFICATION</scope>
</reference>
<dbReference type="GO" id="GO:0005770">
    <property type="term" value="C:late endosome"/>
    <property type="evidence" value="ECO:0007669"/>
    <property type="project" value="TreeGrafter"/>
</dbReference>
<dbReference type="PROSITE" id="PS50835">
    <property type="entry name" value="IG_LIKE"/>
    <property type="match status" value="1"/>
</dbReference>
<evidence type="ECO:0000313" key="3">
    <source>
        <dbReference type="Ensembl" id="ENSOSUP00000023345.1"/>
    </source>
</evidence>
<dbReference type="FunFam" id="2.60.40.10:FF:000921">
    <property type="entry name" value="sialoadhesin isoform X1"/>
    <property type="match status" value="1"/>
</dbReference>
<dbReference type="InterPro" id="IPR007110">
    <property type="entry name" value="Ig-like_dom"/>
</dbReference>